<dbReference type="InterPro" id="IPR017853">
    <property type="entry name" value="GH"/>
</dbReference>
<dbReference type="RefSeq" id="WP_345642856.1">
    <property type="nucleotide sequence ID" value="NZ_BAABEP010000006.1"/>
</dbReference>
<gene>
    <name evidence="2" type="ORF">GCM10023082_14870</name>
</gene>
<feature type="domain" description="Rv2525c-like glycoside hydrolase-like" evidence="1">
    <location>
        <begin position="16"/>
        <end position="170"/>
    </location>
</feature>
<sequence>MSTPGVDYAWSHPGGAALKAAGKKFACRYLSSDHSKNLTRTEADDLAAHDVASVVVWETTTDRALAGKTGGTADAKTAASQAAAAGMPGDRPIYFAVDFDSTPGQQTAINAYLDGAASVIGRARVGIYGGYYPVKRALDAKKATWAWQTAAWSGGQWDARAHIRQGAQSTIGGVSCDLNTGMVSDFGQWTPGSAPSPDDGFPGASAFGPGANNAHVTQLGTWLCARGGSRFYKVGPGPKWTQAADGAATQAFQKAQGWTGSDADGIPGPTTWSLLAHDQGHDIPAAAPAKPKVSLANLIAAAKRDPGLPQGGTTHPADVKIYEAALRAEGLLPAKYASDGSFGSTTITANSAWQKAYSKAHGLGWSGADVNGIPGRTSATALGAKHGFTVA</sequence>
<dbReference type="Gene3D" id="1.10.101.10">
    <property type="entry name" value="PGBD-like superfamily/PGBD"/>
    <property type="match status" value="1"/>
</dbReference>
<dbReference type="InterPro" id="IPR015020">
    <property type="entry name" value="Rv2525c-like_Glyco_Hydro-like"/>
</dbReference>
<evidence type="ECO:0000313" key="3">
    <source>
        <dbReference type="Proteomes" id="UP001499884"/>
    </source>
</evidence>
<dbReference type="Proteomes" id="UP001499884">
    <property type="component" value="Unassembled WGS sequence"/>
</dbReference>
<dbReference type="InterPro" id="IPR047763">
    <property type="entry name" value="PG_bind_dom_phiBT1-type"/>
</dbReference>
<dbReference type="InterPro" id="IPR036366">
    <property type="entry name" value="PGBDSf"/>
</dbReference>
<accession>A0ABP7EHT6</accession>
<name>A0ABP7EHT6_9ACTN</name>
<dbReference type="InterPro" id="IPR036365">
    <property type="entry name" value="PGBD-like_sf"/>
</dbReference>
<dbReference type="SUPFAM" id="SSF47090">
    <property type="entry name" value="PGBD-like"/>
    <property type="match status" value="1"/>
</dbReference>
<dbReference type="SUPFAM" id="SSF51445">
    <property type="entry name" value="(Trans)glycosidases"/>
    <property type="match status" value="1"/>
</dbReference>
<dbReference type="EMBL" id="BAABEP010000006">
    <property type="protein sequence ID" value="GAA3718350.1"/>
    <property type="molecule type" value="Genomic_DNA"/>
</dbReference>
<comment type="caution">
    <text evidence="2">The sequence shown here is derived from an EMBL/GenBank/DDBJ whole genome shotgun (WGS) entry which is preliminary data.</text>
</comment>
<keyword evidence="3" id="KW-1185">Reference proteome</keyword>
<dbReference type="NCBIfam" id="NF038080">
    <property type="entry name" value="PG_bind_siph"/>
    <property type="match status" value="1"/>
</dbReference>
<evidence type="ECO:0000313" key="2">
    <source>
        <dbReference type="EMBL" id="GAA3718350.1"/>
    </source>
</evidence>
<reference evidence="3" key="1">
    <citation type="journal article" date="2019" name="Int. J. Syst. Evol. Microbiol.">
        <title>The Global Catalogue of Microorganisms (GCM) 10K type strain sequencing project: providing services to taxonomists for standard genome sequencing and annotation.</title>
        <authorList>
            <consortium name="The Broad Institute Genomics Platform"/>
            <consortium name="The Broad Institute Genome Sequencing Center for Infectious Disease"/>
            <person name="Wu L."/>
            <person name="Ma J."/>
        </authorList>
    </citation>
    <scope>NUCLEOTIDE SEQUENCE [LARGE SCALE GENOMIC DNA]</scope>
    <source>
        <strain evidence="3">JCM 30846</strain>
    </source>
</reference>
<evidence type="ECO:0000259" key="1">
    <source>
        <dbReference type="Pfam" id="PF08924"/>
    </source>
</evidence>
<organism evidence="2 3">
    <name type="scientific">Streptomyces tremellae</name>
    <dbReference type="NCBI Taxonomy" id="1124239"/>
    <lineage>
        <taxon>Bacteria</taxon>
        <taxon>Bacillati</taxon>
        <taxon>Actinomycetota</taxon>
        <taxon>Actinomycetes</taxon>
        <taxon>Kitasatosporales</taxon>
        <taxon>Streptomycetaceae</taxon>
        <taxon>Streptomyces</taxon>
    </lineage>
</organism>
<proteinExistence type="predicted"/>
<dbReference type="Pfam" id="PF08924">
    <property type="entry name" value="Rv2525c_GlyHyd-like"/>
    <property type="match status" value="1"/>
</dbReference>
<protein>
    <recommendedName>
        <fullName evidence="1">Rv2525c-like glycoside hydrolase-like domain-containing protein</fullName>
    </recommendedName>
</protein>
<dbReference type="Gene3D" id="3.20.20.80">
    <property type="entry name" value="Glycosidases"/>
    <property type="match status" value="1"/>
</dbReference>